<dbReference type="PANTHER" id="PTHR43685:SF2">
    <property type="entry name" value="GLYCOSYLTRANSFERASE 2-LIKE DOMAIN-CONTAINING PROTEIN"/>
    <property type="match status" value="1"/>
</dbReference>
<dbReference type="Pfam" id="PF00535">
    <property type="entry name" value="Glycos_transf_2"/>
    <property type="match status" value="1"/>
</dbReference>
<accession>A0A5J6MMP7</accession>
<dbReference type="KEGG" id="htq:FRZ44_31180"/>
<gene>
    <name evidence="2" type="ORF">FRZ44_31180</name>
</gene>
<feature type="domain" description="Glycosyltransferase 2-like" evidence="1">
    <location>
        <begin position="27"/>
        <end position="149"/>
    </location>
</feature>
<sequence>MVKVANLVADTIWSPGAGYNDKSPELSIFLPTFRRAADGLLQKVLQSIATQSFRDFELIVIDDASTDGSADIVRDWMARDPRISCLTHPRNVGLPAVSEFEAYLKSRGRFIGFAFDDFVYEPGAFEALIKAARANPEALVHGYAEMVGWSGPHQVLGRSGVPAARLWHDNFIANATVFMPRQIIEAIGFYDPHIMAARNCDWDLWRRAQRHYPFVSVPVFIGREHGTQRADSLGRTYPVFQEVMFEFYGSRSNDLLLPKNLPERDVWTVPTPSSFAMAAAAMSTRKFFRNKAWASLEIVADTAELQRLIEPKRPIIGVAGSLEATISLCFDGVRDRFAANLRFVDFQALASVQAQHVLLCDAVIVSRGLLDPNAERVISLCTNTGIDLYYLADDNPILIAMENPELSRYRLENVRAVLKPFKGVLATSPRLVDYYRANDLHPNVQLFGPILDQATLGKMRRIAAEPHPEQLRVGFIGGKFRESDLRDRVFPALQELSHRIEIEFFARGSEGLRRDPPPSPLGWRPIPFAMSYDDFLQRWRALGIDILIHPKGQTLNIDYKTHSILLTALYLGAVPIVCDESAFRDIGENEGILKVSDGPGGFAVALERASNPDFRQEMLRRLEAFCRRNFDPAVNEQALQKISDATRPTDLIGYFERLSRECARLSHLASEANSQFNSRAFKLALKVRHVASWLRRAGSLLRSRP</sequence>
<evidence type="ECO:0000259" key="1">
    <source>
        <dbReference type="Pfam" id="PF00535"/>
    </source>
</evidence>
<dbReference type="AlphaFoldDB" id="A0A5J6MMP7"/>
<dbReference type="PANTHER" id="PTHR43685">
    <property type="entry name" value="GLYCOSYLTRANSFERASE"/>
    <property type="match status" value="1"/>
</dbReference>
<protein>
    <recommendedName>
        <fullName evidence="1">Glycosyltransferase 2-like domain-containing protein</fullName>
    </recommendedName>
</protein>
<dbReference type="OrthoDB" id="6383742at2"/>
<dbReference type="InterPro" id="IPR050834">
    <property type="entry name" value="Glycosyltransf_2"/>
</dbReference>
<dbReference type="SUPFAM" id="SSF53448">
    <property type="entry name" value="Nucleotide-diphospho-sugar transferases"/>
    <property type="match status" value="1"/>
</dbReference>
<organism evidence="2 3">
    <name type="scientific">Hypericibacter terrae</name>
    <dbReference type="NCBI Taxonomy" id="2602015"/>
    <lineage>
        <taxon>Bacteria</taxon>
        <taxon>Pseudomonadati</taxon>
        <taxon>Pseudomonadota</taxon>
        <taxon>Alphaproteobacteria</taxon>
        <taxon>Rhodospirillales</taxon>
        <taxon>Dongiaceae</taxon>
        <taxon>Hypericibacter</taxon>
    </lineage>
</organism>
<dbReference type="Proteomes" id="UP000326202">
    <property type="component" value="Chromosome"/>
</dbReference>
<name>A0A5J6MMP7_9PROT</name>
<reference evidence="2 3" key="1">
    <citation type="submission" date="2019-08" db="EMBL/GenBank/DDBJ databases">
        <title>Hyperibacter terrae gen. nov., sp. nov. and Hyperibacter viscosus sp. nov., two new members in the family Rhodospirillaceae isolated from the rhizosphere of Hypericum perforatum.</title>
        <authorList>
            <person name="Noviana Z."/>
        </authorList>
    </citation>
    <scope>NUCLEOTIDE SEQUENCE [LARGE SCALE GENOMIC DNA]</scope>
    <source>
        <strain evidence="2 3">R5913</strain>
    </source>
</reference>
<dbReference type="EMBL" id="CP042906">
    <property type="protein sequence ID" value="QEX17815.1"/>
    <property type="molecule type" value="Genomic_DNA"/>
</dbReference>
<evidence type="ECO:0000313" key="2">
    <source>
        <dbReference type="EMBL" id="QEX17815.1"/>
    </source>
</evidence>
<dbReference type="Gene3D" id="3.90.550.10">
    <property type="entry name" value="Spore Coat Polysaccharide Biosynthesis Protein SpsA, Chain A"/>
    <property type="match status" value="1"/>
</dbReference>
<dbReference type="InterPro" id="IPR029044">
    <property type="entry name" value="Nucleotide-diphossugar_trans"/>
</dbReference>
<evidence type="ECO:0000313" key="3">
    <source>
        <dbReference type="Proteomes" id="UP000326202"/>
    </source>
</evidence>
<proteinExistence type="predicted"/>
<dbReference type="InterPro" id="IPR001173">
    <property type="entry name" value="Glyco_trans_2-like"/>
</dbReference>
<keyword evidence="3" id="KW-1185">Reference proteome</keyword>
<dbReference type="RefSeq" id="WP_151178032.1">
    <property type="nucleotide sequence ID" value="NZ_CP042906.1"/>
</dbReference>